<accession>A0ABS4QBX8</accession>
<dbReference type="PROSITE" id="PS51186">
    <property type="entry name" value="GNAT"/>
    <property type="match status" value="1"/>
</dbReference>
<dbReference type="InterPro" id="IPR000182">
    <property type="entry name" value="GNAT_dom"/>
</dbReference>
<reference evidence="2 3" key="1">
    <citation type="submission" date="2021-03" db="EMBL/GenBank/DDBJ databases">
        <title>Sequencing the genomes of 1000 actinobacteria strains.</title>
        <authorList>
            <person name="Klenk H.-P."/>
        </authorList>
    </citation>
    <scope>NUCLEOTIDE SEQUENCE [LARGE SCALE GENOMIC DNA]</scope>
    <source>
        <strain evidence="2 3">DSM 45516</strain>
    </source>
</reference>
<sequence length="320" mass="34525">MTTEPSIPLGARVVMRYQLPPGSTPPLTDVIGELVSLEPPTVKVGAEQLVTVPPDQVVALKALGPRPIRTSEIRALETAAADGWPGVQQEWIDGWLLRAGHGYTNRANSAAPLGRSGAPAVLAAETLQRIAAWYAERGLPFQLLLPDRLAPVPQGWRTWSETVVLGIDIENFVLPQGPPMVRTATEPDAAWLRLHRYRGENPALTAVPQQPVPEVLTAVHDGKLGFAALGVPEPIAIGRAAVTTAPDLRRWVGLSCIAVQAAHRRHGLGALVCAELIRWGHARGATHAYVQVEADNAAALALYRDLGFLEHHNYRYAAPR</sequence>
<keyword evidence="3" id="KW-1185">Reference proteome</keyword>
<dbReference type="InterPro" id="IPR016181">
    <property type="entry name" value="Acyl_CoA_acyltransferase"/>
</dbReference>
<protein>
    <submittedName>
        <fullName evidence="2">GNAT superfamily N-acetyltransferase</fullName>
    </submittedName>
</protein>
<dbReference type="Proteomes" id="UP001519325">
    <property type="component" value="Unassembled WGS sequence"/>
</dbReference>
<dbReference type="CDD" id="cd04301">
    <property type="entry name" value="NAT_SF"/>
    <property type="match status" value="1"/>
</dbReference>
<dbReference type="Pfam" id="PF24553">
    <property type="entry name" value="Rv0428c_C"/>
    <property type="match status" value="1"/>
</dbReference>
<name>A0ABS4QBX8_9NOCA</name>
<dbReference type="RefSeq" id="WP_209886113.1">
    <property type="nucleotide sequence ID" value="NZ_JAGGMR010000001.1"/>
</dbReference>
<proteinExistence type="predicted"/>
<dbReference type="InterPro" id="IPR056935">
    <property type="entry name" value="Rv0428c-like_C"/>
</dbReference>
<evidence type="ECO:0000313" key="3">
    <source>
        <dbReference type="Proteomes" id="UP001519325"/>
    </source>
</evidence>
<dbReference type="InterPro" id="IPR056934">
    <property type="entry name" value="SH3_Rv0428c"/>
</dbReference>
<organism evidence="2 3">
    <name type="scientific">Nocardia goodfellowii</name>
    <dbReference type="NCBI Taxonomy" id="882446"/>
    <lineage>
        <taxon>Bacteria</taxon>
        <taxon>Bacillati</taxon>
        <taxon>Actinomycetota</taxon>
        <taxon>Actinomycetes</taxon>
        <taxon>Mycobacteriales</taxon>
        <taxon>Nocardiaceae</taxon>
        <taxon>Nocardia</taxon>
    </lineage>
</organism>
<dbReference type="Gene3D" id="3.40.630.30">
    <property type="match status" value="1"/>
</dbReference>
<comment type="caution">
    <text evidence="2">The sequence shown here is derived from an EMBL/GenBank/DDBJ whole genome shotgun (WGS) entry which is preliminary data.</text>
</comment>
<feature type="domain" description="N-acetyltransferase" evidence="1">
    <location>
        <begin position="179"/>
        <end position="320"/>
    </location>
</feature>
<dbReference type="PANTHER" id="PTHR43072">
    <property type="entry name" value="N-ACETYLTRANSFERASE"/>
    <property type="match status" value="1"/>
</dbReference>
<evidence type="ECO:0000313" key="2">
    <source>
        <dbReference type="EMBL" id="MBP2188619.1"/>
    </source>
</evidence>
<gene>
    <name evidence="2" type="ORF">BJ987_001520</name>
</gene>
<dbReference type="SUPFAM" id="SSF55729">
    <property type="entry name" value="Acyl-CoA N-acyltransferases (Nat)"/>
    <property type="match status" value="1"/>
</dbReference>
<evidence type="ECO:0000259" key="1">
    <source>
        <dbReference type="PROSITE" id="PS51186"/>
    </source>
</evidence>
<dbReference type="Pfam" id="PF24551">
    <property type="entry name" value="SH3_Rv0428c"/>
    <property type="match status" value="1"/>
</dbReference>
<dbReference type="EMBL" id="JAGGMR010000001">
    <property type="protein sequence ID" value="MBP2188619.1"/>
    <property type="molecule type" value="Genomic_DNA"/>
</dbReference>